<sequence length="110" mass="11608">MHYAVNCASIGCPALQDRAFTAANAEALLDAGAAAYVNSPRGARLDREGKLTVSSLYDWYAVDFGNGAAGVLAHLRAHAAPELRRQLEKITAIADSDYDWALNDGSGGAR</sequence>
<accession>A0ABV7KXL0</accession>
<dbReference type="Proteomes" id="UP001595528">
    <property type="component" value="Unassembled WGS sequence"/>
</dbReference>
<gene>
    <name evidence="1" type="ORF">ACFOGJ_06480</name>
</gene>
<protein>
    <recommendedName>
        <fullName evidence="3">DUF547 domain-containing protein</fullName>
    </recommendedName>
</protein>
<evidence type="ECO:0000313" key="2">
    <source>
        <dbReference type="Proteomes" id="UP001595528"/>
    </source>
</evidence>
<proteinExistence type="predicted"/>
<reference evidence="2" key="1">
    <citation type="journal article" date="2019" name="Int. J. Syst. Evol. Microbiol.">
        <title>The Global Catalogue of Microorganisms (GCM) 10K type strain sequencing project: providing services to taxonomists for standard genome sequencing and annotation.</title>
        <authorList>
            <consortium name="The Broad Institute Genomics Platform"/>
            <consortium name="The Broad Institute Genome Sequencing Center for Infectious Disease"/>
            <person name="Wu L."/>
            <person name="Ma J."/>
        </authorList>
    </citation>
    <scope>NUCLEOTIDE SEQUENCE [LARGE SCALE GENOMIC DNA]</scope>
    <source>
        <strain evidence="2">KCTC 42964</strain>
    </source>
</reference>
<dbReference type="RefSeq" id="WP_379899094.1">
    <property type="nucleotide sequence ID" value="NZ_JBHRTR010000018.1"/>
</dbReference>
<comment type="caution">
    <text evidence="1">The sequence shown here is derived from an EMBL/GenBank/DDBJ whole genome shotgun (WGS) entry which is preliminary data.</text>
</comment>
<name>A0ABV7KXL0_9PROT</name>
<dbReference type="EMBL" id="JBHRTR010000018">
    <property type="protein sequence ID" value="MFC3226866.1"/>
    <property type="molecule type" value="Genomic_DNA"/>
</dbReference>
<keyword evidence="2" id="KW-1185">Reference proteome</keyword>
<organism evidence="1 2">
    <name type="scientific">Marinibaculum pumilum</name>
    <dbReference type="NCBI Taxonomy" id="1766165"/>
    <lineage>
        <taxon>Bacteria</taxon>
        <taxon>Pseudomonadati</taxon>
        <taxon>Pseudomonadota</taxon>
        <taxon>Alphaproteobacteria</taxon>
        <taxon>Rhodospirillales</taxon>
        <taxon>Rhodospirillaceae</taxon>
        <taxon>Marinibaculum</taxon>
    </lineage>
</organism>
<evidence type="ECO:0000313" key="1">
    <source>
        <dbReference type="EMBL" id="MFC3226866.1"/>
    </source>
</evidence>
<evidence type="ECO:0008006" key="3">
    <source>
        <dbReference type="Google" id="ProtNLM"/>
    </source>
</evidence>